<keyword evidence="4" id="KW-1185">Reference proteome</keyword>
<feature type="region of interest" description="Disordered" evidence="2">
    <location>
        <begin position="174"/>
        <end position="230"/>
    </location>
</feature>
<dbReference type="GO" id="GO:0005634">
    <property type="term" value="C:nucleus"/>
    <property type="evidence" value="ECO:0007669"/>
    <property type="project" value="InterPro"/>
</dbReference>
<dbReference type="SUPFAM" id="SSF57716">
    <property type="entry name" value="Glucocorticoid receptor-like (DNA-binding domain)"/>
    <property type="match status" value="1"/>
</dbReference>
<organism evidence="3 4">
    <name type="scientific">Anopheles albimanus</name>
    <name type="common">New world malaria mosquito</name>
    <dbReference type="NCBI Taxonomy" id="7167"/>
    <lineage>
        <taxon>Eukaryota</taxon>
        <taxon>Metazoa</taxon>
        <taxon>Ecdysozoa</taxon>
        <taxon>Arthropoda</taxon>
        <taxon>Hexapoda</taxon>
        <taxon>Insecta</taxon>
        <taxon>Pterygota</taxon>
        <taxon>Neoptera</taxon>
        <taxon>Endopterygota</taxon>
        <taxon>Diptera</taxon>
        <taxon>Nematocera</taxon>
        <taxon>Culicoidea</taxon>
        <taxon>Culicidae</taxon>
        <taxon>Anophelinae</taxon>
        <taxon>Anopheles</taxon>
    </lineage>
</organism>
<dbReference type="GO" id="GO:0008270">
    <property type="term" value="F:zinc ion binding"/>
    <property type="evidence" value="ECO:0007669"/>
    <property type="project" value="UniProtKB-UniRule"/>
</dbReference>
<sequence>MGDLSEVLCWGFICRLCSKMHRDVMFITDGSGQETDLMDRINAYLPVSITPTDPLPKTICGSCNQKIKQHHQLMEQIQRVQQRFQEMRDEELAKIKAGEGKNAPQPSTSAVNDEAGPSCSKPRPASDQGLNEKQPKRPRLAAGDDTQAASSSAIPATAAATGRPSIADCNVLLLNNDEPGPSRPRASRATTITTTNINGSPNDSTDSSSIPFKPLRPVLAAPTPNTDDSD</sequence>
<evidence type="ECO:0000313" key="4">
    <source>
        <dbReference type="Proteomes" id="UP000069272"/>
    </source>
</evidence>
<dbReference type="PANTHER" id="PTHR39942">
    <property type="entry name" value="BCDNA.LD26519-RELATED"/>
    <property type="match status" value="1"/>
</dbReference>
<dbReference type="InterPro" id="IPR012934">
    <property type="entry name" value="Znf_AD"/>
</dbReference>
<reference evidence="3" key="2">
    <citation type="submission" date="2022-08" db="UniProtKB">
        <authorList>
            <consortium name="EnsemblMetazoa"/>
        </authorList>
    </citation>
    <scope>IDENTIFICATION</scope>
    <source>
        <strain evidence="3">STECLA/ALBI9_A</strain>
    </source>
</reference>
<dbReference type="PANTHER" id="PTHR39942:SF1">
    <property type="entry name" value="BCDNA.LD26519-RELATED"/>
    <property type="match status" value="1"/>
</dbReference>
<accession>A0A182F797</accession>
<feature type="region of interest" description="Disordered" evidence="2">
    <location>
        <begin position="95"/>
        <end position="161"/>
    </location>
</feature>
<dbReference type="SMART" id="SM00868">
    <property type="entry name" value="zf-AD"/>
    <property type="match status" value="1"/>
</dbReference>
<proteinExistence type="predicted"/>
<evidence type="ECO:0000313" key="3">
    <source>
        <dbReference type="EnsemblMetazoa" id="AALB002356-PA"/>
    </source>
</evidence>
<evidence type="ECO:0000256" key="2">
    <source>
        <dbReference type="SAM" id="MobiDB-lite"/>
    </source>
</evidence>
<dbReference type="VEuPathDB" id="VectorBase:AALB20_036007"/>
<dbReference type="VEuPathDB" id="VectorBase:AALB002356"/>
<dbReference type="Proteomes" id="UP000069272">
    <property type="component" value="Chromosome 2R"/>
</dbReference>
<feature type="coiled-coil region" evidence="1">
    <location>
        <begin position="63"/>
        <end position="90"/>
    </location>
</feature>
<keyword evidence="1" id="KW-0175">Coiled coil</keyword>
<reference evidence="3 4" key="1">
    <citation type="journal article" date="2017" name="G3 (Bethesda)">
        <title>The Physical Genome Mapping of Anopheles albimanus Corrected Scaffold Misassemblies and Identified Interarm Rearrangements in Genus Anopheles.</title>
        <authorList>
            <person name="Artemov G.N."/>
            <person name="Peery A.N."/>
            <person name="Jiang X."/>
            <person name="Tu Z."/>
            <person name="Stegniy V.N."/>
            <person name="Sharakhova M.V."/>
            <person name="Sharakhov I.V."/>
        </authorList>
    </citation>
    <scope>NUCLEOTIDE SEQUENCE [LARGE SCALE GENOMIC DNA]</scope>
    <source>
        <strain evidence="3 4">ALBI9_A</strain>
    </source>
</reference>
<name>A0A182F797_ANOAL</name>
<dbReference type="PROSITE" id="PS51915">
    <property type="entry name" value="ZAD"/>
    <property type="match status" value="1"/>
</dbReference>
<dbReference type="AlphaFoldDB" id="A0A182F797"/>
<dbReference type="Gene3D" id="3.40.1800.20">
    <property type="match status" value="1"/>
</dbReference>
<evidence type="ECO:0000256" key="1">
    <source>
        <dbReference type="SAM" id="Coils"/>
    </source>
</evidence>
<dbReference type="EnsemblMetazoa" id="AALB002356-RA">
    <property type="protein sequence ID" value="AALB002356-PA"/>
    <property type="gene ID" value="AALB002356"/>
</dbReference>
<protein>
    <submittedName>
        <fullName evidence="3">Uncharacterized protein</fullName>
    </submittedName>
</protein>
<feature type="compositionally biased region" description="Polar residues" evidence="2">
    <location>
        <begin position="188"/>
        <end position="210"/>
    </location>
</feature>
<dbReference type="Pfam" id="PF07776">
    <property type="entry name" value="zf-AD"/>
    <property type="match status" value="1"/>
</dbReference>
<feature type="compositionally biased region" description="Low complexity" evidence="2">
    <location>
        <begin position="146"/>
        <end position="161"/>
    </location>
</feature>